<reference evidence="5 6" key="1">
    <citation type="submission" date="2019-09" db="EMBL/GenBank/DDBJ databases">
        <title>Segnochrobactrum spirostomi gen. nov., sp. nov., isolated from the ciliate Spirostomum cf. yagiui and description of a novel family, Segnochrobactraceae fam. nov. within the order Rhizobiales of the class Alphaproteobacteria.</title>
        <authorList>
            <person name="Akter S."/>
            <person name="Shazib S.U.A."/>
            <person name="Shin M.K."/>
        </authorList>
    </citation>
    <scope>NUCLEOTIDE SEQUENCE [LARGE SCALE GENOMIC DNA]</scope>
    <source>
        <strain evidence="5 6">Sp-1</strain>
    </source>
</reference>
<dbReference type="InterPro" id="IPR002818">
    <property type="entry name" value="DJ-1/PfpI"/>
</dbReference>
<dbReference type="EMBL" id="VWNA01000001">
    <property type="protein sequence ID" value="MQT11807.1"/>
    <property type="molecule type" value="Genomic_DNA"/>
</dbReference>
<feature type="domain" description="HTH araC/xylS-type" evidence="4">
    <location>
        <begin position="246"/>
        <end position="344"/>
    </location>
</feature>
<dbReference type="PANTHER" id="PTHR43130">
    <property type="entry name" value="ARAC-FAMILY TRANSCRIPTIONAL REGULATOR"/>
    <property type="match status" value="1"/>
</dbReference>
<dbReference type="PROSITE" id="PS01124">
    <property type="entry name" value="HTH_ARAC_FAMILY_2"/>
    <property type="match status" value="1"/>
</dbReference>
<dbReference type="Proteomes" id="UP000332515">
    <property type="component" value="Unassembled WGS sequence"/>
</dbReference>
<organism evidence="5 6">
    <name type="scientific">Segnochrobactrum spirostomi</name>
    <dbReference type="NCBI Taxonomy" id="2608987"/>
    <lineage>
        <taxon>Bacteria</taxon>
        <taxon>Pseudomonadati</taxon>
        <taxon>Pseudomonadota</taxon>
        <taxon>Alphaproteobacteria</taxon>
        <taxon>Hyphomicrobiales</taxon>
        <taxon>Segnochrobactraceae</taxon>
        <taxon>Segnochrobactrum</taxon>
    </lineage>
</organism>
<evidence type="ECO:0000313" key="5">
    <source>
        <dbReference type="EMBL" id="MQT11807.1"/>
    </source>
</evidence>
<accession>A0A6A7Y096</accession>
<evidence type="ECO:0000256" key="1">
    <source>
        <dbReference type="ARBA" id="ARBA00023015"/>
    </source>
</evidence>
<evidence type="ECO:0000256" key="3">
    <source>
        <dbReference type="SAM" id="MobiDB-lite"/>
    </source>
</evidence>
<sequence>MACERTGGGRAQTRRRSRPGADRCALFQPYRGSGPEPVGFLLVPRFSMMAFISAVEPLRVANRFAGRTLFSWHIFSADGGPVEASNGMSLAAEAAVDKAAVPTLIVCAGFDPRAQGKKPLIATLRRLAHRGVTLGALDTGAHLLARAGLLDDSRVTMHWEAVPAFREDFPDIEVSDELFEIGNGHFTCAGGTAAIDLMLDMIARKHGSELAVKISEQFIHERIRDRHDAQRLKLAKRLGVTNSRVIRIVELMERHLDEPLSARRLASSAGVSGRQLERLFRANLGVTPGAYYLGLRLQRVRQLLRETDKSVLEIALACGFTSASSVSRAYRARFGVAPSQDRKEERDGGGPQRPAIAAERRP</sequence>
<keyword evidence="2" id="KW-0804">Transcription</keyword>
<dbReference type="SMART" id="SM00342">
    <property type="entry name" value="HTH_ARAC"/>
    <property type="match status" value="1"/>
</dbReference>
<dbReference type="Gene3D" id="1.10.10.60">
    <property type="entry name" value="Homeodomain-like"/>
    <property type="match status" value="2"/>
</dbReference>
<dbReference type="InterPro" id="IPR018060">
    <property type="entry name" value="HTH_AraC"/>
</dbReference>
<dbReference type="InterPro" id="IPR052158">
    <property type="entry name" value="INH-QAR"/>
</dbReference>
<protein>
    <submittedName>
        <fullName evidence="5">GlxA family transcriptional regulator</fullName>
    </submittedName>
</protein>
<proteinExistence type="predicted"/>
<dbReference type="GO" id="GO:0043565">
    <property type="term" value="F:sequence-specific DNA binding"/>
    <property type="evidence" value="ECO:0007669"/>
    <property type="project" value="InterPro"/>
</dbReference>
<dbReference type="GO" id="GO:0003700">
    <property type="term" value="F:DNA-binding transcription factor activity"/>
    <property type="evidence" value="ECO:0007669"/>
    <property type="project" value="InterPro"/>
</dbReference>
<feature type="compositionally biased region" description="Gly residues" evidence="3">
    <location>
        <begin position="1"/>
        <end position="10"/>
    </location>
</feature>
<dbReference type="InterPro" id="IPR009057">
    <property type="entry name" value="Homeodomain-like_sf"/>
</dbReference>
<feature type="region of interest" description="Disordered" evidence="3">
    <location>
        <begin position="336"/>
        <end position="362"/>
    </location>
</feature>
<dbReference type="PANTHER" id="PTHR43130:SF3">
    <property type="entry name" value="HTH-TYPE TRANSCRIPTIONAL REGULATOR RV1931C"/>
    <property type="match status" value="1"/>
</dbReference>
<dbReference type="RefSeq" id="WP_153478928.1">
    <property type="nucleotide sequence ID" value="NZ_VWNA01000001.1"/>
</dbReference>
<dbReference type="CDD" id="cd03136">
    <property type="entry name" value="GATase1_AraC_ArgR_like"/>
    <property type="match status" value="1"/>
</dbReference>
<dbReference type="Pfam" id="PF01965">
    <property type="entry name" value="DJ-1_PfpI"/>
    <property type="match status" value="1"/>
</dbReference>
<dbReference type="AlphaFoldDB" id="A0A6A7Y096"/>
<keyword evidence="6" id="KW-1185">Reference proteome</keyword>
<evidence type="ECO:0000259" key="4">
    <source>
        <dbReference type="PROSITE" id="PS01124"/>
    </source>
</evidence>
<keyword evidence="1" id="KW-0805">Transcription regulation</keyword>
<gene>
    <name evidence="5" type="ORF">F0357_03775</name>
</gene>
<evidence type="ECO:0000256" key="2">
    <source>
        <dbReference type="ARBA" id="ARBA00023163"/>
    </source>
</evidence>
<dbReference type="Pfam" id="PF12833">
    <property type="entry name" value="HTH_18"/>
    <property type="match status" value="1"/>
</dbReference>
<dbReference type="SUPFAM" id="SSF52317">
    <property type="entry name" value="Class I glutamine amidotransferase-like"/>
    <property type="match status" value="1"/>
</dbReference>
<evidence type="ECO:0000313" key="6">
    <source>
        <dbReference type="Proteomes" id="UP000332515"/>
    </source>
</evidence>
<comment type="caution">
    <text evidence="5">The sequence shown here is derived from an EMBL/GenBank/DDBJ whole genome shotgun (WGS) entry which is preliminary data.</text>
</comment>
<dbReference type="Gene3D" id="3.40.50.880">
    <property type="match status" value="1"/>
</dbReference>
<dbReference type="SUPFAM" id="SSF46689">
    <property type="entry name" value="Homeodomain-like"/>
    <property type="match status" value="2"/>
</dbReference>
<dbReference type="InterPro" id="IPR029062">
    <property type="entry name" value="Class_I_gatase-like"/>
</dbReference>
<name>A0A6A7Y096_9HYPH</name>
<feature type="region of interest" description="Disordered" evidence="3">
    <location>
        <begin position="1"/>
        <end position="20"/>
    </location>
</feature>